<keyword evidence="1" id="KW-1133">Transmembrane helix</keyword>
<feature type="transmembrane region" description="Helical" evidence="1">
    <location>
        <begin position="103"/>
        <end position="124"/>
    </location>
</feature>
<feature type="transmembrane region" description="Helical" evidence="1">
    <location>
        <begin position="12"/>
        <end position="30"/>
    </location>
</feature>
<evidence type="ECO:0000313" key="2">
    <source>
        <dbReference type="EMBL" id="QNN60205.1"/>
    </source>
</evidence>
<dbReference type="AlphaFoldDB" id="A0A7G9RX80"/>
<name>A0A7G9RX80_9FIRM</name>
<evidence type="ECO:0000256" key="1">
    <source>
        <dbReference type="SAM" id="Phobius"/>
    </source>
</evidence>
<organism evidence="2 3">
    <name type="scientific">Erysipelothrix inopinata</name>
    <dbReference type="NCBI Taxonomy" id="225084"/>
    <lineage>
        <taxon>Bacteria</taxon>
        <taxon>Bacillati</taxon>
        <taxon>Bacillota</taxon>
        <taxon>Erysipelotrichia</taxon>
        <taxon>Erysipelotrichales</taxon>
        <taxon>Erysipelotrichaceae</taxon>
        <taxon>Erysipelothrix</taxon>
    </lineage>
</organism>
<dbReference type="RefSeq" id="WP_187533337.1">
    <property type="nucleotide sequence ID" value="NZ_CBCSHU010000018.1"/>
</dbReference>
<keyword evidence="1" id="KW-0472">Membrane</keyword>
<sequence>MKINKESQTKLIYYSWMFYAICMWFSYLVFNARVVQITEVEDALKIFMEEPLFVLKVVSLYLDYKFQPFQLAIKIIQLVPLPLYILFFLWVTSFWKSRILLNIIGNIIAFISLNILFLGSVILATNSLSIPAATQIIHTASWISIVISFGMLIWMLVRMTLNLCEFVEVKK</sequence>
<feature type="transmembrane region" description="Helical" evidence="1">
    <location>
        <begin position="71"/>
        <end position="91"/>
    </location>
</feature>
<accession>A0A7G9RX80</accession>
<feature type="transmembrane region" description="Helical" evidence="1">
    <location>
        <begin position="136"/>
        <end position="157"/>
    </location>
</feature>
<keyword evidence="3" id="KW-1185">Reference proteome</keyword>
<dbReference type="KEGG" id="eio:H9L01_07480"/>
<reference evidence="2 3" key="1">
    <citation type="submission" date="2020-08" db="EMBL/GenBank/DDBJ databases">
        <title>Genome sequence of Erysipelothrix inopinata DSM 15511T.</title>
        <authorList>
            <person name="Hyun D.-W."/>
            <person name="Bae J.-W."/>
        </authorList>
    </citation>
    <scope>NUCLEOTIDE SEQUENCE [LARGE SCALE GENOMIC DNA]</scope>
    <source>
        <strain evidence="2 3">DSM 15511</strain>
    </source>
</reference>
<dbReference type="Proteomes" id="UP000515928">
    <property type="component" value="Chromosome"/>
</dbReference>
<dbReference type="EMBL" id="CP060715">
    <property type="protein sequence ID" value="QNN60205.1"/>
    <property type="molecule type" value="Genomic_DNA"/>
</dbReference>
<gene>
    <name evidence="2" type="ORF">H9L01_07480</name>
</gene>
<proteinExistence type="predicted"/>
<protein>
    <submittedName>
        <fullName evidence="2">Uncharacterized protein</fullName>
    </submittedName>
</protein>
<evidence type="ECO:0000313" key="3">
    <source>
        <dbReference type="Proteomes" id="UP000515928"/>
    </source>
</evidence>
<keyword evidence="1" id="KW-0812">Transmembrane</keyword>